<dbReference type="Proteomes" id="UP001583193">
    <property type="component" value="Unassembled WGS sequence"/>
</dbReference>
<evidence type="ECO:0000256" key="5">
    <source>
        <dbReference type="SAM" id="MobiDB-lite"/>
    </source>
</evidence>
<evidence type="ECO:0000313" key="8">
    <source>
        <dbReference type="Proteomes" id="UP001583193"/>
    </source>
</evidence>
<dbReference type="PANTHER" id="PTHR21328">
    <property type="entry name" value="POLY ADP-RIBOSE POLYMERASE FAMILY, MEMBER PARP"/>
    <property type="match status" value="1"/>
</dbReference>
<dbReference type="InterPro" id="IPR016135">
    <property type="entry name" value="UBQ-conjugating_enzyme/RWD"/>
</dbReference>
<accession>A0ABR3XNU7</accession>
<dbReference type="PROSITE" id="PS50127">
    <property type="entry name" value="UBC_2"/>
    <property type="match status" value="1"/>
</dbReference>
<keyword evidence="4" id="KW-0520">NAD</keyword>
<dbReference type="InterPro" id="IPR051838">
    <property type="entry name" value="ARTD_PARP"/>
</dbReference>
<feature type="region of interest" description="Disordered" evidence="5">
    <location>
        <begin position="959"/>
        <end position="997"/>
    </location>
</feature>
<evidence type="ECO:0000256" key="2">
    <source>
        <dbReference type="ARBA" id="ARBA00022679"/>
    </source>
</evidence>
<proteinExistence type="predicted"/>
<dbReference type="Pfam" id="PF00179">
    <property type="entry name" value="UQ_con"/>
    <property type="match status" value="1"/>
</dbReference>
<keyword evidence="3" id="KW-0548">Nucleotidyltransferase</keyword>
<feature type="region of interest" description="Disordered" evidence="5">
    <location>
        <begin position="877"/>
        <end position="915"/>
    </location>
</feature>
<evidence type="ECO:0000256" key="3">
    <source>
        <dbReference type="ARBA" id="ARBA00022695"/>
    </source>
</evidence>
<dbReference type="CDD" id="cd23802">
    <property type="entry name" value="UBCc_UBE2Q"/>
    <property type="match status" value="1"/>
</dbReference>
<dbReference type="SMART" id="SM00212">
    <property type="entry name" value="UBCc"/>
    <property type="match status" value="1"/>
</dbReference>
<reference evidence="7 8" key="1">
    <citation type="journal article" date="2024" name="IMA Fungus">
        <title>IMA Genome - F19 : A genome assembly and annotation guide to empower mycologists, including annotated draft genome sequences of Ceratocystis pirilliformis, Diaporthe australafricana, Fusarium ophioides, Paecilomyces lecythidis, and Sporothrix stenoceras.</title>
        <authorList>
            <person name="Aylward J."/>
            <person name="Wilson A.M."/>
            <person name="Visagie C.M."/>
            <person name="Spraker J."/>
            <person name="Barnes I."/>
            <person name="Buitendag C."/>
            <person name="Ceriani C."/>
            <person name="Del Mar Angel L."/>
            <person name="du Plessis D."/>
            <person name="Fuchs T."/>
            <person name="Gasser K."/>
            <person name="Kramer D."/>
            <person name="Li W."/>
            <person name="Munsamy K."/>
            <person name="Piso A."/>
            <person name="Price J.L."/>
            <person name="Sonnekus B."/>
            <person name="Thomas C."/>
            <person name="van der Nest A."/>
            <person name="van Dijk A."/>
            <person name="van Heerden A."/>
            <person name="van Vuuren N."/>
            <person name="Yilmaz N."/>
            <person name="Duong T.A."/>
            <person name="van der Merwe N.A."/>
            <person name="Wingfield M.J."/>
            <person name="Wingfield B.D."/>
        </authorList>
    </citation>
    <scope>NUCLEOTIDE SEQUENCE [LARGE SCALE GENOMIC DNA]</scope>
    <source>
        <strain evidence="7 8">CMW 18167</strain>
    </source>
</reference>
<dbReference type="Pfam" id="PF00644">
    <property type="entry name" value="PARP"/>
    <property type="match status" value="1"/>
</dbReference>
<dbReference type="Gene3D" id="3.90.228.10">
    <property type="match status" value="1"/>
</dbReference>
<evidence type="ECO:0000256" key="4">
    <source>
        <dbReference type="ARBA" id="ARBA00023027"/>
    </source>
</evidence>
<dbReference type="EMBL" id="JAVDPF010000013">
    <property type="protein sequence ID" value="KAL1877659.1"/>
    <property type="molecule type" value="Genomic_DNA"/>
</dbReference>
<keyword evidence="8" id="KW-1185">Reference proteome</keyword>
<evidence type="ECO:0000256" key="1">
    <source>
        <dbReference type="ARBA" id="ARBA00022676"/>
    </source>
</evidence>
<keyword evidence="2" id="KW-0808">Transferase</keyword>
<dbReference type="SUPFAM" id="SSF56399">
    <property type="entry name" value="ADP-ribosylation"/>
    <property type="match status" value="1"/>
</dbReference>
<dbReference type="InterPro" id="IPR000608">
    <property type="entry name" value="UBC"/>
</dbReference>
<protein>
    <recommendedName>
        <fullName evidence="6">UBC core domain-containing protein</fullName>
    </recommendedName>
</protein>
<feature type="domain" description="UBC core" evidence="6">
    <location>
        <begin position="1018"/>
        <end position="1192"/>
    </location>
</feature>
<evidence type="ECO:0000313" key="7">
    <source>
        <dbReference type="EMBL" id="KAL1877659.1"/>
    </source>
</evidence>
<sequence length="1214" mass="134201">MPRRDFISDLKDVSHPGEYLYLTNIRAGADDGVFCFTYLKDDTSIDLEAFVTDISSYPQDHSYFVYTTSEDVPPAVTAALQEVQVRAEGQSLSDFLSYFNSSLVESLCSDGRLGSQASGHDSDVYIADDDGEYDEDDEWDESLYIEDPFSDPEPASLSTQGALKSEIRADLRPAKSAGFRVGVLGDYDGPVIISVSCRVAKLGISDEAMQAWRVTPQQYLVLLIRYPSGYQGLQKIFDVETATGKSSVDMHVALCNSYKPTLSNAEHIIFRGLKNTDSNEKDRCISGGSVLEPSFISKPLDTLLNERLVKILKHRYTFGFDWAGAELFFNDVQGKSIQSVDPADSKYLEKEKSTLVTSGLLAGDHLLESSGRLSFPLLAMQFTLRHFVRCTEFCLVCHCKIDADFEALKPYVCSNDLCLYQYLSLGFGPSLEFEIISQPNVVDLLISFAYSSASGDRLRDFPTGLGIMIPAGTEVLRECVNGMITSGNRSYDLKPGSGQALRPFKARLDPCKMELRFPDPEARPPVRIGDWIAILSHEVSEGNHLHCRVIEVAMWPVVKLSEPVTRGAPIDPIVANPRMRQPSPVIFVVYDMLFDDLSENLKRRNITMLLDTLPSVTEMRSYLMQGKHDSGLELASWKNRISKSSLDVLRWIVASNRSCILQDGPSPDDPAGVTKARNLVTEMEGYMQFRFAQGAPDKEQRFVQAVNSAPSTAKAKKYPTIFAWHGSPLSNWHGILREGLHFKERLHGRAFGDGVYLSTDFHTSYTFASGYVYYGDRSWPNSNLKVCGAISLTEVVNCPSEFVSKSPHIVVKQLDWIQSRYLFVKCDKLSSGKGPPKKEKIPPSAVYYPQDSAYTAKGPHKRPVVIPLTAISSKRREALLDNGPKSSAGIKNLLGRKSSIKDKNGNGKTATEPIPAKRKWIFEELHNKNKEDVSQNNEDNADILSVATDDEDLALLLSDTEPEKESKIAKVEQDSSPSKGNGTGKPEGPSDRQTDFNPRTLVATSLPLLTAPTYATTMATNALQRDLQATLKVQKKTPPHELGWYIDADLISTVYQWIVELHSFDPSLPLAKDLKAAGLQSVVLELRFGKDYPISPPFVRVIRPRFLGFQQGGGGHVTAGGALCMELLTNSGWSAASSIESVLLQVRLALSSTDPKPARLESGQSSSKGKVQDYGVGEAVEAFRRACHAHGWEVPKDFEESSKLTSQSSKGMMM</sequence>
<feature type="compositionally biased region" description="Basic and acidic residues" evidence="5">
    <location>
        <begin position="961"/>
        <end position="973"/>
    </location>
</feature>
<keyword evidence="1" id="KW-0328">Glycosyltransferase</keyword>
<dbReference type="Gene3D" id="3.10.110.10">
    <property type="entry name" value="Ubiquitin Conjugating Enzyme"/>
    <property type="match status" value="1"/>
</dbReference>
<gene>
    <name evidence="7" type="ORF">Plec18167_004625</name>
</gene>
<dbReference type="SUPFAM" id="SSF54495">
    <property type="entry name" value="UBC-like"/>
    <property type="match status" value="1"/>
</dbReference>
<evidence type="ECO:0000259" key="6">
    <source>
        <dbReference type="PROSITE" id="PS50127"/>
    </source>
</evidence>
<comment type="caution">
    <text evidence="7">The sequence shown here is derived from an EMBL/GenBank/DDBJ whole genome shotgun (WGS) entry which is preliminary data.</text>
</comment>
<organism evidence="7 8">
    <name type="scientific">Paecilomyces lecythidis</name>
    <dbReference type="NCBI Taxonomy" id="3004212"/>
    <lineage>
        <taxon>Eukaryota</taxon>
        <taxon>Fungi</taxon>
        <taxon>Dikarya</taxon>
        <taxon>Ascomycota</taxon>
        <taxon>Pezizomycotina</taxon>
        <taxon>Eurotiomycetes</taxon>
        <taxon>Eurotiomycetidae</taxon>
        <taxon>Eurotiales</taxon>
        <taxon>Thermoascaceae</taxon>
        <taxon>Paecilomyces</taxon>
    </lineage>
</organism>
<name>A0ABR3XNU7_9EURO</name>
<dbReference type="InterPro" id="IPR012317">
    <property type="entry name" value="Poly(ADP-ribose)pol_cat_dom"/>
</dbReference>